<name>A0A061HM55_BLUGR</name>
<reference evidence="2" key="2">
    <citation type="submission" date="2013-01" db="EMBL/GenBank/DDBJ databases">
        <title>The wheat powdery mildew genome reveals unique evolution of an obligate biotroph.</title>
        <authorList>
            <person name="Oberhaensli S."/>
            <person name="Wicker T."/>
            <person name="Keller B."/>
        </authorList>
    </citation>
    <scope>NUCLEOTIDE SEQUENCE</scope>
    <source>
        <strain evidence="2">96224</strain>
    </source>
</reference>
<dbReference type="InterPro" id="IPR051057">
    <property type="entry name" value="PI-PLC_domain"/>
</dbReference>
<feature type="domain" description="Phosphatidylinositol-specific phospholipase C X" evidence="1">
    <location>
        <begin position="152"/>
        <end position="302"/>
    </location>
</feature>
<reference evidence="4" key="1">
    <citation type="journal article" date="2013" name="Nat. Genet.">
        <title>The wheat powdery mildew genome shows the unique evolution of an obligate biotroph.</title>
        <authorList>
            <person name="Wicker T."/>
            <person name="Oberhaensli S."/>
            <person name="Parlange F."/>
            <person name="Buchmann J.P."/>
            <person name="Shatalina M."/>
            <person name="Roffler S."/>
            <person name="Ben-David R."/>
            <person name="Dolezel J."/>
            <person name="Simkova H."/>
            <person name="Schulze-Lefert P."/>
            <person name="Spanu P.D."/>
            <person name="Bruggmann R."/>
            <person name="Amselem J."/>
            <person name="Quesneville H."/>
            <person name="Ver Loren van Themaat E."/>
            <person name="Paape T."/>
            <person name="Shimizu K.K."/>
            <person name="Keller B."/>
        </authorList>
    </citation>
    <scope>NUCLEOTIDE SEQUENCE [LARGE SCALE GENOMIC DNA]</scope>
    <source>
        <strain evidence="4">96224</strain>
    </source>
</reference>
<proteinExistence type="predicted"/>
<dbReference type="SMART" id="SM00148">
    <property type="entry name" value="PLCXc"/>
    <property type="match status" value="1"/>
</dbReference>
<accession>A0A061HM55</accession>
<evidence type="ECO:0000313" key="2">
    <source>
        <dbReference type="EMBL" id="EPQ67826.1"/>
    </source>
</evidence>
<dbReference type="CDD" id="cd08586">
    <property type="entry name" value="PI-PLCc_BcPLC_like"/>
    <property type="match status" value="1"/>
</dbReference>
<dbReference type="Gene3D" id="3.20.20.190">
    <property type="entry name" value="Phosphatidylinositol (PI) phosphodiesterase"/>
    <property type="match status" value="1"/>
</dbReference>
<dbReference type="PROSITE" id="PS50007">
    <property type="entry name" value="PIPLC_X_DOMAIN"/>
    <property type="match status" value="1"/>
</dbReference>
<evidence type="ECO:0000259" key="1">
    <source>
        <dbReference type="SMART" id="SM00148"/>
    </source>
</evidence>
<dbReference type="InterPro" id="IPR000909">
    <property type="entry name" value="PLipase_C_PInositol-sp_X_dom"/>
</dbReference>
<evidence type="ECO:0000313" key="3">
    <source>
        <dbReference type="EMBL" id="SUZ06918.1"/>
    </source>
</evidence>
<dbReference type="OrthoDB" id="1046782at2759"/>
<sequence>MAGPILTIRNLTSTPVEFKQLERLQNVSYSRCLYSLCKDFIGMTSNNKTTSSPNTALSRKLNNQKESFFIVAPFETKVTEIERNPDELLRLTFEVDGRSYQINTSERCPGSIALTSLTPDSSAQLIAIHHPKTSHLSLFSTAPLDGWMSSLSDEIPLSALSIPGTHNSPTCHLALPSVRCQAVSISEQLNHGVRFLDIRVQPEDLQDPSKDRLSLVHGVFPISLTGPKYFRSLLKAIYTFLDAHPTEAIILSLKREGTGKATDEQLSQILHKYYAHDQRRWFTDTRIPKLGEVRSKIVLIRRFNLDDALRAENNNRGWAIDATCWPDNCADGICCDGAIRIQDFYEVSESSLIKTKMVYAIEQLTRSARTGINLSKKDTINPHPPFFINFLSASNFWRTQCWPDRVASIVNPYIVDHLCRKHSMGNECFDKDLLGNGCTGIVVCDWVGKNDDWDLVTCIVGMNKLHQLR</sequence>
<dbReference type="HOGENOM" id="CLU_024117_2_0_1"/>
<organism evidence="3">
    <name type="scientific">Blumeria graminis f. sp. tritici 96224</name>
    <dbReference type="NCBI Taxonomy" id="1268274"/>
    <lineage>
        <taxon>Eukaryota</taxon>
        <taxon>Fungi</taxon>
        <taxon>Dikarya</taxon>
        <taxon>Ascomycota</taxon>
        <taxon>Pezizomycotina</taxon>
        <taxon>Leotiomycetes</taxon>
        <taxon>Erysiphales</taxon>
        <taxon>Erysiphaceae</taxon>
        <taxon>Blumeria</taxon>
    </lineage>
</organism>
<dbReference type="PANTHER" id="PTHR13593:SF113">
    <property type="entry name" value="SI:DKEY-266F7.9"/>
    <property type="match status" value="1"/>
</dbReference>
<gene>
    <name evidence="2" type="ORF">BGT96224_3968</name>
    <name evidence="3" type="ORF">BGT96224V2_LOCUS512</name>
</gene>
<dbReference type="GO" id="GO:0006629">
    <property type="term" value="P:lipid metabolic process"/>
    <property type="evidence" value="ECO:0007669"/>
    <property type="project" value="InterPro"/>
</dbReference>
<dbReference type="EMBL" id="UIGY01000001">
    <property type="protein sequence ID" value="SUZ06918.1"/>
    <property type="molecule type" value="Genomic_DNA"/>
</dbReference>
<dbReference type="SUPFAM" id="SSF51695">
    <property type="entry name" value="PLC-like phosphodiesterases"/>
    <property type="match status" value="1"/>
</dbReference>
<dbReference type="Proteomes" id="UP000053110">
    <property type="component" value="Unassembled WGS sequence"/>
</dbReference>
<dbReference type="Pfam" id="PF00388">
    <property type="entry name" value="PI-PLC-X"/>
    <property type="match status" value="1"/>
</dbReference>
<dbReference type="InterPro" id="IPR017946">
    <property type="entry name" value="PLC-like_Pdiesterase_TIM-brl"/>
</dbReference>
<reference evidence="3" key="3">
    <citation type="submission" date="2018-07" db="EMBL/GenBank/DDBJ databases">
        <authorList>
            <person name="Quirk P.G."/>
            <person name="Krulwich T.A."/>
        </authorList>
    </citation>
    <scope>NUCLEOTIDE SEQUENCE</scope>
    <source>
        <strain evidence="3">96224</strain>
    </source>
</reference>
<dbReference type="EMBL" id="KE373369">
    <property type="protein sequence ID" value="EPQ67826.1"/>
    <property type="molecule type" value="Genomic_DNA"/>
</dbReference>
<protein>
    <submittedName>
        <fullName evidence="3">Bgt-3968</fullName>
    </submittedName>
</protein>
<evidence type="ECO:0000313" key="4">
    <source>
        <dbReference type="Proteomes" id="UP000053110"/>
    </source>
</evidence>
<dbReference type="PANTHER" id="PTHR13593">
    <property type="match status" value="1"/>
</dbReference>
<dbReference type="GO" id="GO:0008081">
    <property type="term" value="F:phosphoric diester hydrolase activity"/>
    <property type="evidence" value="ECO:0007669"/>
    <property type="project" value="InterPro"/>
</dbReference>
<dbReference type="AlphaFoldDB" id="A0A061HM55"/>